<reference evidence="3 4" key="1">
    <citation type="submission" date="2023-08" db="EMBL/GenBank/DDBJ databases">
        <authorList>
            <person name="Park J.-S."/>
        </authorList>
    </citation>
    <scope>NUCLEOTIDE SEQUENCE [LARGE SCALE GENOMIC DNA]</scope>
    <source>
        <strain evidence="3 4">2205SS18-9</strain>
    </source>
</reference>
<dbReference type="InterPro" id="IPR001453">
    <property type="entry name" value="MoaB/Mog_dom"/>
</dbReference>
<dbReference type="InterPro" id="IPR008136">
    <property type="entry name" value="CinA_C"/>
</dbReference>
<dbReference type="NCBIfam" id="TIGR00177">
    <property type="entry name" value="molyb_syn"/>
    <property type="match status" value="1"/>
</dbReference>
<dbReference type="NCBIfam" id="TIGR00199">
    <property type="entry name" value="PncC_domain"/>
    <property type="match status" value="1"/>
</dbReference>
<name>A0ABT9IW01_9BACL</name>
<evidence type="ECO:0000313" key="4">
    <source>
        <dbReference type="Proteomes" id="UP001231941"/>
    </source>
</evidence>
<dbReference type="NCBIfam" id="NF001813">
    <property type="entry name" value="PRK00549.1"/>
    <property type="match status" value="1"/>
</dbReference>
<keyword evidence="4" id="KW-1185">Reference proteome</keyword>
<gene>
    <name evidence="1" type="primary">cinA</name>
    <name evidence="3" type="ORF">Q5Y73_05305</name>
</gene>
<accession>A0ABT9IW01</accession>
<evidence type="ECO:0000259" key="2">
    <source>
        <dbReference type="SMART" id="SM00852"/>
    </source>
</evidence>
<dbReference type="Proteomes" id="UP001231941">
    <property type="component" value="Unassembled WGS sequence"/>
</dbReference>
<dbReference type="InterPro" id="IPR036653">
    <property type="entry name" value="CinA-like_C"/>
</dbReference>
<feature type="domain" description="MoaB/Mog" evidence="2">
    <location>
        <begin position="4"/>
        <end position="171"/>
    </location>
</feature>
<dbReference type="SUPFAM" id="SSF53218">
    <property type="entry name" value="Molybdenum cofactor biosynthesis proteins"/>
    <property type="match status" value="1"/>
</dbReference>
<dbReference type="Pfam" id="PF02464">
    <property type="entry name" value="CinA"/>
    <property type="match status" value="1"/>
</dbReference>
<dbReference type="Gene3D" id="3.40.980.10">
    <property type="entry name" value="MoaB/Mog-like domain"/>
    <property type="match status" value="1"/>
</dbReference>
<proteinExistence type="inferred from homology"/>
<dbReference type="NCBIfam" id="TIGR00200">
    <property type="entry name" value="cinA_nterm"/>
    <property type="match status" value="1"/>
</dbReference>
<dbReference type="PIRSF" id="PIRSF006728">
    <property type="entry name" value="CinA"/>
    <property type="match status" value="1"/>
</dbReference>
<dbReference type="Pfam" id="PF00994">
    <property type="entry name" value="MoCF_biosynth"/>
    <property type="match status" value="1"/>
</dbReference>
<evidence type="ECO:0000256" key="1">
    <source>
        <dbReference type="HAMAP-Rule" id="MF_00226"/>
    </source>
</evidence>
<comment type="caution">
    <text evidence="3">The sequence shown here is derived from an EMBL/GenBank/DDBJ whole genome shotgun (WGS) entry which is preliminary data.</text>
</comment>
<dbReference type="PANTHER" id="PTHR13939">
    <property type="entry name" value="NICOTINAMIDE-NUCLEOTIDE AMIDOHYDROLASE PNCC"/>
    <property type="match status" value="1"/>
</dbReference>
<evidence type="ECO:0000313" key="3">
    <source>
        <dbReference type="EMBL" id="MDP5273513.1"/>
    </source>
</evidence>
<dbReference type="InterPro" id="IPR041424">
    <property type="entry name" value="CinA_KH"/>
</dbReference>
<sequence>MKAEIIAVGTEILLGQIVNTNAQYLSEGLAQLGIDVYFQTVVGDNKQRIYDVLKTAHQRADLIICCGGLGPTQDDLTKDIFADFVGKPMYVHEPSMEKMVQLFQQRGIEMTDNNIKQAHIVPDCEPLKNDTGLAVGLALTHNQHHYILLPGPPRELKPMFERYAVPWLKSLIGEKLPLYSKYLKFAGIGESILEDRLKDLMEQQKDPSIAPYAKEGEVLIRLTTKAESEQKAYEKMQSVEQEIMNRVGKYLYASENISFEQALISKLESLGLSLSVAESCTGGKLSELLTSVPGSSLVYKGGIICYSNQLKNKVLHVPMEVLEGEGAPGAISSESAALLAENLNQLTDTDWSISITGVAGPTISEGKPVGLIYIGIKQKGRPAEVKKIQLPGSREMVQLRSAKYALYQLWKKIREI</sequence>
<comment type="similarity">
    <text evidence="1">Belongs to the CinA family.</text>
</comment>
<dbReference type="Gene3D" id="3.30.70.2860">
    <property type="match status" value="1"/>
</dbReference>
<dbReference type="Pfam" id="PF18146">
    <property type="entry name" value="CinA_KH"/>
    <property type="match status" value="1"/>
</dbReference>
<dbReference type="CDD" id="cd00885">
    <property type="entry name" value="cinA"/>
    <property type="match status" value="1"/>
</dbReference>
<dbReference type="EMBL" id="JAVAMP010000001">
    <property type="protein sequence ID" value="MDP5273513.1"/>
    <property type="molecule type" value="Genomic_DNA"/>
</dbReference>
<organism evidence="3 4">
    <name type="scientific">Chengkuizengella axinellae</name>
    <dbReference type="NCBI Taxonomy" id="3064388"/>
    <lineage>
        <taxon>Bacteria</taxon>
        <taxon>Bacillati</taxon>
        <taxon>Bacillota</taxon>
        <taxon>Bacilli</taxon>
        <taxon>Bacillales</taxon>
        <taxon>Paenibacillaceae</taxon>
        <taxon>Chengkuizengella</taxon>
    </lineage>
</organism>
<dbReference type="PANTHER" id="PTHR13939:SF0">
    <property type="entry name" value="NMN AMIDOHYDROLASE-LIKE PROTEIN YFAY"/>
    <property type="match status" value="1"/>
</dbReference>
<dbReference type="RefSeq" id="WP_305990777.1">
    <property type="nucleotide sequence ID" value="NZ_JAVAMP010000001.1"/>
</dbReference>
<dbReference type="InterPro" id="IPR008135">
    <property type="entry name" value="Competence-induced_CinA"/>
</dbReference>
<dbReference type="SMART" id="SM00852">
    <property type="entry name" value="MoCF_biosynth"/>
    <property type="match status" value="1"/>
</dbReference>
<dbReference type="Gene3D" id="3.90.950.20">
    <property type="entry name" value="CinA-like"/>
    <property type="match status" value="1"/>
</dbReference>
<dbReference type="InterPro" id="IPR050101">
    <property type="entry name" value="CinA"/>
</dbReference>
<dbReference type="InterPro" id="IPR036425">
    <property type="entry name" value="MoaB/Mog-like_dom_sf"/>
</dbReference>
<dbReference type="SUPFAM" id="SSF142433">
    <property type="entry name" value="CinA-like"/>
    <property type="match status" value="1"/>
</dbReference>
<protein>
    <recommendedName>
        <fullName evidence="1">Putative competence-damage inducible protein</fullName>
    </recommendedName>
</protein>
<dbReference type="HAMAP" id="MF_00226_B">
    <property type="entry name" value="CinA_B"/>
    <property type="match status" value="1"/>
</dbReference>